<organism evidence="1 2">
    <name type="scientific">Agrococcus jenensis</name>
    <dbReference type="NCBI Taxonomy" id="46353"/>
    <lineage>
        <taxon>Bacteria</taxon>
        <taxon>Bacillati</taxon>
        <taxon>Actinomycetota</taxon>
        <taxon>Actinomycetes</taxon>
        <taxon>Micrococcales</taxon>
        <taxon>Microbacteriaceae</taxon>
        <taxon>Agrococcus</taxon>
    </lineage>
</organism>
<proteinExistence type="predicted"/>
<evidence type="ECO:0008006" key="3">
    <source>
        <dbReference type="Google" id="ProtNLM"/>
    </source>
</evidence>
<comment type="caution">
    <text evidence="1">The sequence shown here is derived from an EMBL/GenBank/DDBJ whole genome shotgun (WGS) entry which is preliminary data.</text>
</comment>
<sequence>MTAPLTFVTVVFEPELPLLRLQARSLARYLDPDCVAAIIVLDNCAGGMGRHARRAVLARFGPVLAPRVSFVRTAQLGMVGSTDGWRSQQAAKLLVARRITTPHYVILDAKNHLIGPAGADDFVDAAGTARGGTHSYAAHPLREGLERTLRYLGADDDTVERMIADFPRTVTPFVADTELARRMMDDIEAEARESFGDAFERAGLLEFFLYSGWSLLRGPGSPVNGDTIPAPILWPARATEDGAADAIREATESGAAWFAVHRRALARADAPTRRRIARLWSDRGLMSPAEAARFVRRFRLAYAPATARARVGRRLSRLGHR</sequence>
<dbReference type="AlphaFoldDB" id="A0A3N2AWP8"/>
<accession>A0A3N2AWP8</accession>
<evidence type="ECO:0000313" key="1">
    <source>
        <dbReference type="EMBL" id="ROR67368.1"/>
    </source>
</evidence>
<protein>
    <recommendedName>
        <fullName evidence="3">Glycosyl transferase family 2</fullName>
    </recommendedName>
</protein>
<keyword evidence="2" id="KW-1185">Reference proteome</keyword>
<dbReference type="RefSeq" id="WP_123698239.1">
    <property type="nucleotide sequence ID" value="NZ_RKHJ01000001.1"/>
</dbReference>
<dbReference type="InterPro" id="IPR045499">
    <property type="entry name" value="DUF6492"/>
</dbReference>
<dbReference type="EMBL" id="RKHJ01000001">
    <property type="protein sequence ID" value="ROR67368.1"/>
    <property type="molecule type" value="Genomic_DNA"/>
</dbReference>
<gene>
    <name evidence="1" type="ORF">EDD26_2779</name>
</gene>
<dbReference type="OrthoDB" id="571298at2"/>
<reference evidence="1 2" key="1">
    <citation type="submission" date="2018-11" db="EMBL/GenBank/DDBJ databases">
        <title>Sequencing the genomes of 1000 actinobacteria strains.</title>
        <authorList>
            <person name="Klenk H.-P."/>
        </authorList>
    </citation>
    <scope>NUCLEOTIDE SEQUENCE [LARGE SCALE GENOMIC DNA]</scope>
    <source>
        <strain evidence="1 2">DSM 9580</strain>
    </source>
</reference>
<name>A0A3N2AWP8_9MICO</name>
<evidence type="ECO:0000313" key="2">
    <source>
        <dbReference type="Proteomes" id="UP000275456"/>
    </source>
</evidence>
<dbReference type="Pfam" id="PF20102">
    <property type="entry name" value="DUF6492"/>
    <property type="match status" value="1"/>
</dbReference>
<dbReference type="Proteomes" id="UP000275456">
    <property type="component" value="Unassembled WGS sequence"/>
</dbReference>